<feature type="transmembrane region" description="Helical" evidence="1">
    <location>
        <begin position="5"/>
        <end position="22"/>
    </location>
</feature>
<keyword evidence="3" id="KW-1185">Reference proteome</keyword>
<name>A0ABS6GSS7_9BACI</name>
<evidence type="ECO:0000256" key="1">
    <source>
        <dbReference type="SAM" id="Phobius"/>
    </source>
</evidence>
<evidence type="ECO:0000313" key="2">
    <source>
        <dbReference type="EMBL" id="MBU6081940.1"/>
    </source>
</evidence>
<comment type="caution">
    <text evidence="2">The sequence shown here is derived from an EMBL/GenBank/DDBJ whole genome shotgun (WGS) entry which is preliminary data.</text>
</comment>
<evidence type="ECO:0000313" key="3">
    <source>
        <dbReference type="Proteomes" id="UP000812672"/>
    </source>
</evidence>
<dbReference type="RefSeq" id="WP_216687891.1">
    <property type="nucleotide sequence ID" value="NZ_CAUPKR010000038.1"/>
</dbReference>
<feature type="transmembrane region" description="Helical" evidence="1">
    <location>
        <begin position="28"/>
        <end position="47"/>
    </location>
</feature>
<keyword evidence="1" id="KW-0472">Membrane</keyword>
<organism evidence="2 3">
    <name type="scientific">Allobacillus halotolerans</name>
    <dbReference type="NCBI Taxonomy" id="570278"/>
    <lineage>
        <taxon>Bacteria</taxon>
        <taxon>Bacillati</taxon>
        <taxon>Bacillota</taxon>
        <taxon>Bacilli</taxon>
        <taxon>Bacillales</taxon>
        <taxon>Bacillaceae</taxon>
        <taxon>Allobacillus</taxon>
    </lineage>
</organism>
<keyword evidence="1" id="KW-0812">Transmembrane</keyword>
<keyword evidence="1" id="KW-1133">Transmembrane helix</keyword>
<proteinExistence type="predicted"/>
<sequence>MKAVGITLIIIGVVGILLGSMMYGDIGIAAIIGASGALVSGIGFLQVNKALQQLSSR</sequence>
<gene>
    <name evidence="2" type="ORF">KQ486_13030</name>
</gene>
<dbReference type="EMBL" id="JAHLZF010000027">
    <property type="protein sequence ID" value="MBU6081940.1"/>
    <property type="molecule type" value="Genomic_DNA"/>
</dbReference>
<accession>A0ABS6GSS7</accession>
<protein>
    <submittedName>
        <fullName evidence="2">Uncharacterized protein</fullName>
    </submittedName>
</protein>
<reference evidence="2 3" key="1">
    <citation type="journal article" date="2011" name="Int. J. Syst. Evol. Microbiol.">
        <title>Allobacillus halotolerans gen. nov., sp. nov. isolated from shrimp paste.</title>
        <authorList>
            <person name="Sheu S.Y."/>
            <person name="Arun A.B."/>
            <person name="Jiang S.R."/>
            <person name="Young C.C."/>
            <person name="Chen W.M."/>
        </authorList>
    </citation>
    <scope>NUCLEOTIDE SEQUENCE [LARGE SCALE GENOMIC DNA]</scope>
    <source>
        <strain evidence="2 3">LMG 24826</strain>
    </source>
</reference>
<dbReference type="Proteomes" id="UP000812672">
    <property type="component" value="Unassembled WGS sequence"/>
</dbReference>